<dbReference type="Gene3D" id="2.60.120.200">
    <property type="match status" value="1"/>
</dbReference>
<accession>A0AAV3ZGL9</accession>
<sequence>SCWRRDESLCEHICVGFGSERYYCQCRTGYTLDSDGMACTVKPTTFPLLTTHESKLWLPSLPASVVHHFDMKVVIKPTSLNGTILRSGDSAFPLTDTISLVLEDGHIVFRFDLGSGPAEISWAKSVQSTSTGCEVDTGQRFIVSAALEVVVILDKASATTLNLPLMCRISVVNSAMKARCLVWRGDRSVSLLKAKVKGLWSV</sequence>
<protein>
    <submittedName>
        <fullName evidence="2">Pikachurin</fullName>
    </submittedName>
</protein>
<dbReference type="EMBL" id="BLXT01002457">
    <property type="protein sequence ID" value="GFN94483.1"/>
    <property type="molecule type" value="Genomic_DNA"/>
</dbReference>
<dbReference type="Pfam" id="PF02210">
    <property type="entry name" value="Laminin_G_2"/>
    <property type="match status" value="1"/>
</dbReference>
<proteinExistence type="predicted"/>
<dbReference type="CDD" id="cd00110">
    <property type="entry name" value="LamG"/>
    <property type="match status" value="1"/>
</dbReference>
<reference evidence="2 3" key="1">
    <citation type="journal article" date="2021" name="Elife">
        <title>Chloroplast acquisition without the gene transfer in kleptoplastic sea slugs, Plakobranchus ocellatus.</title>
        <authorList>
            <person name="Maeda T."/>
            <person name="Takahashi S."/>
            <person name="Yoshida T."/>
            <person name="Shimamura S."/>
            <person name="Takaki Y."/>
            <person name="Nagai Y."/>
            <person name="Toyoda A."/>
            <person name="Suzuki Y."/>
            <person name="Arimoto A."/>
            <person name="Ishii H."/>
            <person name="Satoh N."/>
            <person name="Nishiyama T."/>
            <person name="Hasebe M."/>
            <person name="Maruyama T."/>
            <person name="Minagawa J."/>
            <person name="Obokata J."/>
            <person name="Shigenobu S."/>
        </authorList>
    </citation>
    <scope>NUCLEOTIDE SEQUENCE [LARGE SCALE GENOMIC DNA]</scope>
</reference>
<dbReference type="AlphaFoldDB" id="A0AAV3ZGL9"/>
<feature type="non-terminal residue" evidence="2">
    <location>
        <position position="1"/>
    </location>
</feature>
<gene>
    <name evidence="2" type="ORF">PoB_002098900</name>
</gene>
<dbReference type="InterPro" id="IPR001791">
    <property type="entry name" value="Laminin_G"/>
</dbReference>
<evidence type="ECO:0000313" key="3">
    <source>
        <dbReference type="Proteomes" id="UP000735302"/>
    </source>
</evidence>
<keyword evidence="3" id="KW-1185">Reference proteome</keyword>
<dbReference type="SUPFAM" id="SSF49899">
    <property type="entry name" value="Concanavalin A-like lectins/glucanases"/>
    <property type="match status" value="1"/>
</dbReference>
<evidence type="ECO:0000259" key="1">
    <source>
        <dbReference type="Pfam" id="PF02210"/>
    </source>
</evidence>
<dbReference type="Gene3D" id="2.10.25.10">
    <property type="entry name" value="Laminin"/>
    <property type="match status" value="1"/>
</dbReference>
<organism evidence="2 3">
    <name type="scientific">Plakobranchus ocellatus</name>
    <dbReference type="NCBI Taxonomy" id="259542"/>
    <lineage>
        <taxon>Eukaryota</taxon>
        <taxon>Metazoa</taxon>
        <taxon>Spiralia</taxon>
        <taxon>Lophotrochozoa</taxon>
        <taxon>Mollusca</taxon>
        <taxon>Gastropoda</taxon>
        <taxon>Heterobranchia</taxon>
        <taxon>Euthyneura</taxon>
        <taxon>Panpulmonata</taxon>
        <taxon>Sacoglossa</taxon>
        <taxon>Placobranchoidea</taxon>
        <taxon>Plakobranchidae</taxon>
        <taxon>Plakobranchus</taxon>
    </lineage>
</organism>
<comment type="caution">
    <text evidence="2">The sequence shown here is derived from an EMBL/GenBank/DDBJ whole genome shotgun (WGS) entry which is preliminary data.</text>
</comment>
<dbReference type="Proteomes" id="UP000735302">
    <property type="component" value="Unassembled WGS sequence"/>
</dbReference>
<dbReference type="InterPro" id="IPR013320">
    <property type="entry name" value="ConA-like_dom_sf"/>
</dbReference>
<name>A0AAV3ZGL9_9GAST</name>
<feature type="domain" description="Laminin G" evidence="1">
    <location>
        <begin position="76"/>
        <end position="123"/>
    </location>
</feature>
<evidence type="ECO:0000313" key="2">
    <source>
        <dbReference type="EMBL" id="GFN94483.1"/>
    </source>
</evidence>